<evidence type="ECO:0000256" key="4">
    <source>
        <dbReference type="ARBA" id="ARBA00022475"/>
    </source>
</evidence>
<dbReference type="AlphaFoldDB" id="A0A9D2HGS1"/>
<dbReference type="EMBL" id="DWZA01000026">
    <property type="protein sequence ID" value="HJA70562.1"/>
    <property type="molecule type" value="Genomic_DNA"/>
</dbReference>
<comment type="subcellular location">
    <subcellularLocation>
        <location evidence="1 8">Cell membrane</location>
        <topology evidence="1 8">Multi-pass membrane protein</topology>
    </subcellularLocation>
</comment>
<dbReference type="PANTHER" id="PTHR30003">
    <property type="entry name" value="L-LACTATE PERMEASE"/>
    <property type="match status" value="1"/>
</dbReference>
<keyword evidence="3 8" id="KW-0813">Transport</keyword>
<feature type="transmembrane region" description="Helical" evidence="8">
    <location>
        <begin position="106"/>
        <end position="128"/>
    </location>
</feature>
<organism evidence="9 10">
    <name type="scientific">Candidatus Lachnoclostridium stercoravium</name>
    <dbReference type="NCBI Taxonomy" id="2838633"/>
    <lineage>
        <taxon>Bacteria</taxon>
        <taxon>Bacillati</taxon>
        <taxon>Bacillota</taxon>
        <taxon>Clostridia</taxon>
        <taxon>Lachnospirales</taxon>
        <taxon>Lachnospiraceae</taxon>
    </lineage>
</organism>
<accession>A0A9D2HGS1</accession>
<comment type="function">
    <text evidence="8">Uptake of L-lactate across the membrane. Can also transport D-lactate and glycolate.</text>
</comment>
<reference evidence="9" key="1">
    <citation type="journal article" date="2021" name="PeerJ">
        <title>Extensive microbial diversity within the chicken gut microbiome revealed by metagenomics and culture.</title>
        <authorList>
            <person name="Gilroy R."/>
            <person name="Ravi A."/>
            <person name="Getino M."/>
            <person name="Pursley I."/>
            <person name="Horton D.L."/>
            <person name="Alikhan N.F."/>
            <person name="Baker D."/>
            <person name="Gharbi K."/>
            <person name="Hall N."/>
            <person name="Watson M."/>
            <person name="Adriaenssens E.M."/>
            <person name="Foster-Nyarko E."/>
            <person name="Jarju S."/>
            <person name="Secka A."/>
            <person name="Antonio M."/>
            <person name="Oren A."/>
            <person name="Chaudhuri R.R."/>
            <person name="La Ragione R."/>
            <person name="Hildebrand F."/>
            <person name="Pallen M.J."/>
        </authorList>
    </citation>
    <scope>NUCLEOTIDE SEQUENCE</scope>
    <source>
        <strain evidence="9">CHK178-16964</strain>
    </source>
</reference>
<feature type="transmembrane region" description="Helical" evidence="8">
    <location>
        <begin position="6"/>
        <end position="25"/>
    </location>
</feature>
<sequence length="541" mass="57220">MNVPVTIFTWIMALLPILLLLVLMVKFQVPAMKAAPLGLLVSLATSVTIYRAGAKLLFYEALKGVWSAMVILIVVWTAILLYEMVNEANAFGVFREGLQKATPNELLQILIIGRVFVSFLQGITGFGVPVAVGTPLLVGLGVHPIGAICICLLGHAWGNTYGTLALAWDSLVLQSGIGSDPAVLLRTGLWATGIIWVWNFITGIAICWIYGRKEGLKKGFFAVAVLALVQGGGQMAVSLFNTTLACFIPCCLSFGAVLALSRMKMYADPWKIEDSPVMDRSEKKTVVSDGKETPVMTFNQAFSPYYVLTVITLCILLITPIKNFLGQWQVGLSMPETSTGYGFTNEAVASFSPFAPLTHAAFFLLLSALFGYFYFSRKGWIKPGGGGAALKRTNKKTLPSGIAVTGFIVMSKIMGGTGQTSVLAQGIADVLGQGYIILAPIVGMMGSFMTSSNMASNILFSGFQFTTAKLLGLDVAAVLGAQTAGGAIGATMCPGNIVLGTTTGGVPGHEGEVLKRVLPISLAVAVGTGIFLFLVLVVLGA</sequence>
<keyword evidence="5 8" id="KW-0812">Transmembrane</keyword>
<comment type="caution">
    <text evidence="9">The sequence shown here is derived from an EMBL/GenBank/DDBJ whole genome shotgun (WGS) entry which is preliminary data.</text>
</comment>
<feature type="transmembrane region" description="Helical" evidence="8">
    <location>
        <begin position="517"/>
        <end position="539"/>
    </location>
</feature>
<evidence type="ECO:0000256" key="3">
    <source>
        <dbReference type="ARBA" id="ARBA00022448"/>
    </source>
</evidence>
<name>A0A9D2HGS1_9FIRM</name>
<protein>
    <recommendedName>
        <fullName evidence="8">L-lactate permease</fullName>
    </recommendedName>
</protein>
<evidence type="ECO:0000256" key="8">
    <source>
        <dbReference type="RuleBase" id="RU365092"/>
    </source>
</evidence>
<keyword evidence="7 8" id="KW-0472">Membrane</keyword>
<evidence type="ECO:0000256" key="2">
    <source>
        <dbReference type="ARBA" id="ARBA00010100"/>
    </source>
</evidence>
<feature type="transmembrane region" description="Helical" evidence="8">
    <location>
        <begin position="435"/>
        <end position="459"/>
    </location>
</feature>
<dbReference type="Pfam" id="PF02652">
    <property type="entry name" value="Lactate_perm"/>
    <property type="match status" value="1"/>
</dbReference>
<dbReference type="PANTHER" id="PTHR30003:SF0">
    <property type="entry name" value="GLYCOLATE PERMEASE GLCA-RELATED"/>
    <property type="match status" value="1"/>
</dbReference>
<feature type="transmembrane region" description="Helical" evidence="8">
    <location>
        <begin position="65"/>
        <end position="85"/>
    </location>
</feature>
<feature type="transmembrane region" description="Helical" evidence="8">
    <location>
        <begin position="305"/>
        <end position="325"/>
    </location>
</feature>
<evidence type="ECO:0000256" key="5">
    <source>
        <dbReference type="ARBA" id="ARBA00022692"/>
    </source>
</evidence>
<dbReference type="Proteomes" id="UP000823900">
    <property type="component" value="Unassembled WGS sequence"/>
</dbReference>
<gene>
    <name evidence="9" type="ORF">IAA07_03145</name>
</gene>
<feature type="transmembrane region" description="Helical" evidence="8">
    <location>
        <begin position="396"/>
        <end position="415"/>
    </location>
</feature>
<comment type="similarity">
    <text evidence="2 8">Belongs to the lactate permease family.</text>
</comment>
<keyword evidence="4 8" id="KW-1003">Cell membrane</keyword>
<feature type="transmembrane region" description="Helical" evidence="8">
    <location>
        <begin position="134"/>
        <end position="153"/>
    </location>
</feature>
<feature type="transmembrane region" description="Helical" evidence="8">
    <location>
        <begin position="189"/>
        <end position="210"/>
    </location>
</feature>
<feature type="transmembrane region" description="Helical" evidence="8">
    <location>
        <begin position="219"/>
        <end position="236"/>
    </location>
</feature>
<reference evidence="9" key="2">
    <citation type="submission" date="2021-04" db="EMBL/GenBank/DDBJ databases">
        <authorList>
            <person name="Gilroy R."/>
        </authorList>
    </citation>
    <scope>NUCLEOTIDE SEQUENCE</scope>
    <source>
        <strain evidence="9">CHK178-16964</strain>
    </source>
</reference>
<dbReference type="GO" id="GO:0015295">
    <property type="term" value="F:solute:proton symporter activity"/>
    <property type="evidence" value="ECO:0007669"/>
    <property type="project" value="TreeGrafter"/>
</dbReference>
<feature type="transmembrane region" description="Helical" evidence="8">
    <location>
        <begin position="242"/>
        <end position="261"/>
    </location>
</feature>
<dbReference type="InterPro" id="IPR003804">
    <property type="entry name" value="Lactate_perm"/>
</dbReference>
<evidence type="ECO:0000256" key="7">
    <source>
        <dbReference type="ARBA" id="ARBA00023136"/>
    </source>
</evidence>
<evidence type="ECO:0000313" key="9">
    <source>
        <dbReference type="EMBL" id="HJA70562.1"/>
    </source>
</evidence>
<proteinExistence type="inferred from homology"/>
<dbReference type="GO" id="GO:0015129">
    <property type="term" value="F:lactate transmembrane transporter activity"/>
    <property type="evidence" value="ECO:0007669"/>
    <property type="project" value="UniProtKB-UniRule"/>
</dbReference>
<evidence type="ECO:0000313" key="10">
    <source>
        <dbReference type="Proteomes" id="UP000823900"/>
    </source>
</evidence>
<feature type="transmembrane region" description="Helical" evidence="8">
    <location>
        <begin position="471"/>
        <end position="497"/>
    </location>
</feature>
<dbReference type="GO" id="GO:0005886">
    <property type="term" value="C:plasma membrane"/>
    <property type="evidence" value="ECO:0007669"/>
    <property type="project" value="UniProtKB-SubCell"/>
</dbReference>
<feature type="transmembrane region" description="Helical" evidence="8">
    <location>
        <begin position="37"/>
        <end position="59"/>
    </location>
</feature>
<evidence type="ECO:0000256" key="1">
    <source>
        <dbReference type="ARBA" id="ARBA00004651"/>
    </source>
</evidence>
<evidence type="ECO:0000256" key="6">
    <source>
        <dbReference type="ARBA" id="ARBA00022989"/>
    </source>
</evidence>
<keyword evidence="6 8" id="KW-1133">Transmembrane helix</keyword>
<feature type="transmembrane region" description="Helical" evidence="8">
    <location>
        <begin position="354"/>
        <end position="375"/>
    </location>
</feature>